<accession>A0AAU9CH03</accession>
<protein>
    <recommendedName>
        <fullName evidence="2">Guanylate cyclase domain-containing protein</fullName>
    </recommendedName>
</protein>
<keyword evidence="1" id="KW-1133">Transmembrane helix</keyword>
<evidence type="ECO:0000256" key="1">
    <source>
        <dbReference type="SAM" id="Phobius"/>
    </source>
</evidence>
<feature type="domain" description="Guanylate cyclase" evidence="2">
    <location>
        <begin position="167"/>
        <end position="295"/>
    </location>
</feature>
<gene>
    <name evidence="3" type="ORF">FUAX_09420</name>
</gene>
<dbReference type="InterPro" id="IPR001054">
    <property type="entry name" value="A/G_cyclase"/>
</dbReference>
<dbReference type="Proteomes" id="UP001348817">
    <property type="component" value="Chromosome"/>
</dbReference>
<dbReference type="Gene3D" id="3.30.70.1230">
    <property type="entry name" value="Nucleotide cyclase"/>
    <property type="match status" value="1"/>
</dbReference>
<dbReference type="SUPFAM" id="SSF55073">
    <property type="entry name" value="Nucleotide cyclase"/>
    <property type="match status" value="1"/>
</dbReference>
<sequence length="347" mass="40051">MKSRYLASVLKHFAIWTVAFTYWSLVRVLGFETMPKDLWHVVMINAILGLVAGILFGSTDYVLKQKLSKNLSFGTVIITGSVSYFLVILSMILVGIIIYTMFEPYDFHWFYFKDFILSKDMALLLPYYFGIIFFVNFMRQVSQKFGRGNLWKMMTGKFHSPKEVDRVFMFLDLKSSTSIAEKLGHIHYSELIQDCFADLTIIENYKAEIYQYVGDEAVITWEIDRGKESSNCLQAFFGFRDAIAEKAEYYKGKYGLVPEFKAGLNSGKTVMVEVGEIKREIAYHGDAIITASRIQGECNRFGQDILVSEVLYRWFRHDERFTFSCIGETVLKGKTESVKVFGVEKRL</sequence>
<feature type="transmembrane region" description="Helical" evidence="1">
    <location>
        <begin position="121"/>
        <end position="138"/>
    </location>
</feature>
<dbReference type="RefSeq" id="WP_338393765.1">
    <property type="nucleotide sequence ID" value="NZ_AP025314.1"/>
</dbReference>
<feature type="transmembrane region" description="Helical" evidence="1">
    <location>
        <begin position="75"/>
        <end position="101"/>
    </location>
</feature>
<dbReference type="PROSITE" id="PS50125">
    <property type="entry name" value="GUANYLATE_CYCLASE_2"/>
    <property type="match status" value="1"/>
</dbReference>
<name>A0AAU9CH03_9BACT</name>
<evidence type="ECO:0000313" key="4">
    <source>
        <dbReference type="Proteomes" id="UP001348817"/>
    </source>
</evidence>
<dbReference type="Pfam" id="PF00211">
    <property type="entry name" value="Guanylate_cyc"/>
    <property type="match status" value="1"/>
</dbReference>
<dbReference type="EMBL" id="AP025314">
    <property type="protein sequence ID" value="BDD08510.1"/>
    <property type="molecule type" value="Genomic_DNA"/>
</dbReference>
<organism evidence="3 4">
    <name type="scientific">Fulvitalea axinellae</name>
    <dbReference type="NCBI Taxonomy" id="1182444"/>
    <lineage>
        <taxon>Bacteria</taxon>
        <taxon>Pseudomonadati</taxon>
        <taxon>Bacteroidota</taxon>
        <taxon>Cytophagia</taxon>
        <taxon>Cytophagales</taxon>
        <taxon>Persicobacteraceae</taxon>
        <taxon>Fulvitalea</taxon>
    </lineage>
</organism>
<dbReference type="GO" id="GO:0009190">
    <property type="term" value="P:cyclic nucleotide biosynthetic process"/>
    <property type="evidence" value="ECO:0007669"/>
    <property type="project" value="InterPro"/>
</dbReference>
<keyword evidence="4" id="KW-1185">Reference proteome</keyword>
<feature type="transmembrane region" description="Helical" evidence="1">
    <location>
        <begin position="42"/>
        <end position="63"/>
    </location>
</feature>
<reference evidence="3 4" key="1">
    <citation type="submission" date="2021-12" db="EMBL/GenBank/DDBJ databases">
        <title>Genome sequencing of bacteria with rrn-lacking chromosome and rrn-plasmid.</title>
        <authorList>
            <person name="Anda M."/>
            <person name="Iwasaki W."/>
        </authorList>
    </citation>
    <scope>NUCLEOTIDE SEQUENCE [LARGE SCALE GENOMIC DNA]</scope>
    <source>
        <strain evidence="3 4">DSM 100852</strain>
    </source>
</reference>
<dbReference type="GO" id="GO:0035556">
    <property type="term" value="P:intracellular signal transduction"/>
    <property type="evidence" value="ECO:0007669"/>
    <property type="project" value="InterPro"/>
</dbReference>
<keyword evidence="1" id="KW-0472">Membrane</keyword>
<dbReference type="GO" id="GO:0004016">
    <property type="term" value="F:adenylate cyclase activity"/>
    <property type="evidence" value="ECO:0007669"/>
    <property type="project" value="UniProtKB-ARBA"/>
</dbReference>
<feature type="transmembrane region" description="Helical" evidence="1">
    <location>
        <begin position="12"/>
        <end position="30"/>
    </location>
</feature>
<dbReference type="CDD" id="cd07302">
    <property type="entry name" value="CHD"/>
    <property type="match status" value="1"/>
</dbReference>
<keyword evidence="1" id="KW-0812">Transmembrane</keyword>
<dbReference type="AlphaFoldDB" id="A0AAU9CH03"/>
<evidence type="ECO:0000259" key="2">
    <source>
        <dbReference type="PROSITE" id="PS50125"/>
    </source>
</evidence>
<proteinExistence type="predicted"/>
<evidence type="ECO:0000313" key="3">
    <source>
        <dbReference type="EMBL" id="BDD08510.1"/>
    </source>
</evidence>
<dbReference type="KEGG" id="fax:FUAX_09420"/>
<dbReference type="InterPro" id="IPR029787">
    <property type="entry name" value="Nucleotide_cyclase"/>
</dbReference>